<gene>
    <name evidence="2" type="ORF">LIER_09131</name>
</gene>
<keyword evidence="3" id="KW-1185">Reference proteome</keyword>
<accession>A0AAV3PFM0</accession>
<feature type="region of interest" description="Disordered" evidence="1">
    <location>
        <begin position="1"/>
        <end position="21"/>
    </location>
</feature>
<evidence type="ECO:0000256" key="1">
    <source>
        <dbReference type="SAM" id="MobiDB-lite"/>
    </source>
</evidence>
<proteinExistence type="predicted"/>
<dbReference type="Proteomes" id="UP001454036">
    <property type="component" value="Unassembled WGS sequence"/>
</dbReference>
<name>A0AAV3PFM0_LITER</name>
<evidence type="ECO:0000313" key="2">
    <source>
        <dbReference type="EMBL" id="GAA0150120.1"/>
    </source>
</evidence>
<dbReference type="EMBL" id="BAABME010001531">
    <property type="protein sequence ID" value="GAA0150120.1"/>
    <property type="molecule type" value="Genomic_DNA"/>
</dbReference>
<dbReference type="AlphaFoldDB" id="A0AAV3PFM0"/>
<sequence length="76" mass="8145">MTDPPANPSVEDTTGKSAEPSFLSEVFAGDFGKNLNGGDIPNVTYTDAETARQEKRSIVVQGDDDTMDVDIKEVIP</sequence>
<evidence type="ECO:0000313" key="3">
    <source>
        <dbReference type="Proteomes" id="UP001454036"/>
    </source>
</evidence>
<reference evidence="2 3" key="1">
    <citation type="submission" date="2024-01" db="EMBL/GenBank/DDBJ databases">
        <title>The complete chloroplast genome sequence of Lithospermum erythrorhizon: insights into the phylogenetic relationship among Boraginaceae species and the maternal lineages of purple gromwells.</title>
        <authorList>
            <person name="Okada T."/>
            <person name="Watanabe K."/>
        </authorList>
    </citation>
    <scope>NUCLEOTIDE SEQUENCE [LARGE SCALE GENOMIC DNA]</scope>
</reference>
<protein>
    <submittedName>
        <fullName evidence="2">Uncharacterized protein</fullName>
    </submittedName>
</protein>
<comment type="caution">
    <text evidence="2">The sequence shown here is derived from an EMBL/GenBank/DDBJ whole genome shotgun (WGS) entry which is preliminary data.</text>
</comment>
<organism evidence="2 3">
    <name type="scientific">Lithospermum erythrorhizon</name>
    <name type="common">Purple gromwell</name>
    <name type="synonym">Lithospermum officinale var. erythrorhizon</name>
    <dbReference type="NCBI Taxonomy" id="34254"/>
    <lineage>
        <taxon>Eukaryota</taxon>
        <taxon>Viridiplantae</taxon>
        <taxon>Streptophyta</taxon>
        <taxon>Embryophyta</taxon>
        <taxon>Tracheophyta</taxon>
        <taxon>Spermatophyta</taxon>
        <taxon>Magnoliopsida</taxon>
        <taxon>eudicotyledons</taxon>
        <taxon>Gunneridae</taxon>
        <taxon>Pentapetalae</taxon>
        <taxon>asterids</taxon>
        <taxon>lamiids</taxon>
        <taxon>Boraginales</taxon>
        <taxon>Boraginaceae</taxon>
        <taxon>Boraginoideae</taxon>
        <taxon>Lithospermeae</taxon>
        <taxon>Lithospermum</taxon>
    </lineage>
</organism>